<dbReference type="GO" id="GO:0022857">
    <property type="term" value="F:transmembrane transporter activity"/>
    <property type="evidence" value="ECO:0007669"/>
    <property type="project" value="InterPro"/>
</dbReference>
<feature type="transmembrane region" description="Helical" evidence="6">
    <location>
        <begin position="229"/>
        <end position="252"/>
    </location>
</feature>
<feature type="transmembrane region" description="Helical" evidence="6">
    <location>
        <begin position="288"/>
        <end position="306"/>
    </location>
</feature>
<evidence type="ECO:0000256" key="2">
    <source>
        <dbReference type="ARBA" id="ARBA00022448"/>
    </source>
</evidence>
<dbReference type="Pfam" id="PF07690">
    <property type="entry name" value="MFS_1"/>
    <property type="match status" value="1"/>
</dbReference>
<gene>
    <name evidence="8" type="ORF">SAMN05421687_1163</name>
</gene>
<dbReference type="Proteomes" id="UP000187608">
    <property type="component" value="Unassembled WGS sequence"/>
</dbReference>
<feature type="transmembrane region" description="Helical" evidence="6">
    <location>
        <begin position="327"/>
        <end position="347"/>
    </location>
</feature>
<dbReference type="GO" id="GO:0005886">
    <property type="term" value="C:plasma membrane"/>
    <property type="evidence" value="ECO:0007669"/>
    <property type="project" value="UniProtKB-SubCell"/>
</dbReference>
<organism evidence="8 9">
    <name type="scientific">Salimicrobium flavidum</name>
    <dbReference type="NCBI Taxonomy" id="570947"/>
    <lineage>
        <taxon>Bacteria</taxon>
        <taxon>Bacillati</taxon>
        <taxon>Bacillota</taxon>
        <taxon>Bacilli</taxon>
        <taxon>Bacillales</taxon>
        <taxon>Bacillaceae</taxon>
        <taxon>Salimicrobium</taxon>
    </lineage>
</organism>
<feature type="transmembrane region" description="Helical" evidence="6">
    <location>
        <begin position="353"/>
        <end position="372"/>
    </location>
</feature>
<dbReference type="OrthoDB" id="9793283at2"/>
<sequence>MTKILYFIIVVTFMDTFVQLPIISPFAVELGASELMAGLIVGIYSFSNMFGNILGGYGVDRIGRKKVLLSAMAFVFLLLLCYPLVNTDEQLLLLRFVHGIFGGVLIPASFAIVGDLSRRNHGEASMAYTGAAIGIAAIAGPAIGGIMATRSDISYVFLFVAGLFLIAFILGWKFVPVTLPEEKKREAVGNGFVSLLKNKVLWQASIAAFALMVSNGTLAFALPFQVEGFGLPASLAGAFLSVFGITALIVFITPLNKVYRLYSPLLLVIGGLVLIGLSLMALNIVAGVAWTVVLMVTYGLGFALLFPSMNEMIARTSKEKERGKAYGIFYAFFSLGVVTGSSGAGAVEQWFGSPFLISGGFILLVSALLLGSGKVPRKSFAK</sequence>
<dbReference type="PROSITE" id="PS00216">
    <property type="entry name" value="SUGAR_TRANSPORT_1"/>
    <property type="match status" value="1"/>
</dbReference>
<accession>A0A1N7KQR2</accession>
<keyword evidence="4 6" id="KW-1133">Transmembrane helix</keyword>
<feature type="transmembrane region" description="Helical" evidence="6">
    <location>
        <begin position="91"/>
        <end position="114"/>
    </location>
</feature>
<feature type="domain" description="Major facilitator superfamily (MFS) profile" evidence="7">
    <location>
        <begin position="1"/>
        <end position="377"/>
    </location>
</feature>
<dbReference type="EMBL" id="FTOC01000016">
    <property type="protein sequence ID" value="SIS63894.1"/>
    <property type="molecule type" value="Genomic_DNA"/>
</dbReference>
<evidence type="ECO:0000256" key="1">
    <source>
        <dbReference type="ARBA" id="ARBA00004651"/>
    </source>
</evidence>
<dbReference type="Gene3D" id="1.20.1250.20">
    <property type="entry name" value="MFS general substrate transporter like domains"/>
    <property type="match status" value="1"/>
</dbReference>
<dbReference type="InterPro" id="IPR011701">
    <property type="entry name" value="MFS"/>
</dbReference>
<dbReference type="InterPro" id="IPR036259">
    <property type="entry name" value="MFS_trans_sf"/>
</dbReference>
<reference evidence="9" key="1">
    <citation type="submission" date="2017-01" db="EMBL/GenBank/DDBJ databases">
        <authorList>
            <person name="Varghese N."/>
            <person name="Submissions S."/>
        </authorList>
    </citation>
    <scope>NUCLEOTIDE SEQUENCE [LARGE SCALE GENOMIC DNA]</scope>
    <source>
        <strain evidence="9">DSM 23127</strain>
    </source>
</reference>
<feature type="transmembrane region" description="Helical" evidence="6">
    <location>
        <begin position="35"/>
        <end position="55"/>
    </location>
</feature>
<name>A0A1N7KQR2_9BACI</name>
<evidence type="ECO:0000259" key="7">
    <source>
        <dbReference type="PROSITE" id="PS50850"/>
    </source>
</evidence>
<dbReference type="AlphaFoldDB" id="A0A1N7KQR2"/>
<feature type="transmembrane region" description="Helical" evidence="6">
    <location>
        <begin position="5"/>
        <end position="23"/>
    </location>
</feature>
<evidence type="ECO:0000256" key="4">
    <source>
        <dbReference type="ARBA" id="ARBA00022989"/>
    </source>
</evidence>
<protein>
    <submittedName>
        <fullName evidence="8">Predicted arabinose efflux permease, MFS family</fullName>
    </submittedName>
</protein>
<feature type="transmembrane region" description="Helical" evidence="6">
    <location>
        <begin position="153"/>
        <end position="175"/>
    </location>
</feature>
<evidence type="ECO:0000256" key="5">
    <source>
        <dbReference type="ARBA" id="ARBA00023136"/>
    </source>
</evidence>
<dbReference type="SUPFAM" id="SSF103473">
    <property type="entry name" value="MFS general substrate transporter"/>
    <property type="match status" value="1"/>
</dbReference>
<feature type="transmembrane region" description="Helical" evidence="6">
    <location>
        <begin position="126"/>
        <end position="147"/>
    </location>
</feature>
<dbReference type="PANTHER" id="PTHR23531">
    <property type="entry name" value="QUINOLENE RESISTANCE PROTEIN NORA"/>
    <property type="match status" value="1"/>
</dbReference>
<dbReference type="InterPro" id="IPR052714">
    <property type="entry name" value="MFS_Exporter"/>
</dbReference>
<feature type="transmembrane region" description="Helical" evidence="6">
    <location>
        <begin position="200"/>
        <end position="223"/>
    </location>
</feature>
<dbReference type="PANTHER" id="PTHR23531:SF1">
    <property type="entry name" value="QUINOLENE RESISTANCE PROTEIN NORA"/>
    <property type="match status" value="1"/>
</dbReference>
<evidence type="ECO:0000256" key="3">
    <source>
        <dbReference type="ARBA" id="ARBA00022692"/>
    </source>
</evidence>
<dbReference type="RefSeq" id="WP_076560702.1">
    <property type="nucleotide sequence ID" value="NZ_FTOC01000016.1"/>
</dbReference>
<evidence type="ECO:0000313" key="8">
    <source>
        <dbReference type="EMBL" id="SIS63894.1"/>
    </source>
</evidence>
<feature type="transmembrane region" description="Helical" evidence="6">
    <location>
        <begin position="67"/>
        <end position="85"/>
    </location>
</feature>
<dbReference type="InterPro" id="IPR020846">
    <property type="entry name" value="MFS_dom"/>
</dbReference>
<feature type="transmembrane region" description="Helical" evidence="6">
    <location>
        <begin position="264"/>
        <end position="282"/>
    </location>
</feature>
<evidence type="ECO:0000256" key="6">
    <source>
        <dbReference type="SAM" id="Phobius"/>
    </source>
</evidence>
<keyword evidence="5 6" id="KW-0472">Membrane</keyword>
<proteinExistence type="predicted"/>
<keyword evidence="2" id="KW-0813">Transport</keyword>
<evidence type="ECO:0000313" key="9">
    <source>
        <dbReference type="Proteomes" id="UP000187608"/>
    </source>
</evidence>
<comment type="subcellular location">
    <subcellularLocation>
        <location evidence="1">Cell membrane</location>
        <topology evidence="1">Multi-pass membrane protein</topology>
    </subcellularLocation>
</comment>
<dbReference type="InterPro" id="IPR005829">
    <property type="entry name" value="Sugar_transporter_CS"/>
</dbReference>
<dbReference type="CDD" id="cd17325">
    <property type="entry name" value="MFS_MdtG_SLC18_like"/>
    <property type="match status" value="1"/>
</dbReference>
<dbReference type="PROSITE" id="PS50850">
    <property type="entry name" value="MFS"/>
    <property type="match status" value="1"/>
</dbReference>
<keyword evidence="9" id="KW-1185">Reference proteome</keyword>
<dbReference type="STRING" id="570947.SAMN05421687_1163"/>
<keyword evidence="3 6" id="KW-0812">Transmembrane</keyword>